<feature type="repeat" description="TPR" evidence="1">
    <location>
        <begin position="450"/>
        <end position="483"/>
    </location>
</feature>
<gene>
    <name evidence="3" type="ORF">BS47DRAFT_1299539</name>
</gene>
<evidence type="ECO:0000256" key="1">
    <source>
        <dbReference type="PROSITE-ProRule" id="PRU00339"/>
    </source>
</evidence>
<dbReference type="Pfam" id="PF13432">
    <property type="entry name" value="TPR_16"/>
    <property type="match status" value="1"/>
</dbReference>
<proteinExistence type="predicted"/>
<dbReference type="GO" id="GO:0000127">
    <property type="term" value="C:transcription factor TFIIIC complex"/>
    <property type="evidence" value="ECO:0007669"/>
    <property type="project" value="TreeGrafter"/>
</dbReference>
<accession>A0A9P6DQC3</accession>
<dbReference type="InterPro" id="IPR039340">
    <property type="entry name" value="Tfc4/TFIIIC-102/Sfc4"/>
</dbReference>
<sequence>MQFDLDVEEQGHNSDDEDYVQDDLSPGLDADDDLGDGERDDEVNREQAELQMAGDFNRLIGKIQDKSVSTNDNSAWQFDIGEDADFDFQEEIRIASGLGKRKTAMEPQRRPRGQPELSPQVKRLQGDAMVAYVHHQYDKAIPILREVIKIEPASGTAWSTLAQCHKELGEETQALQLEIIGAHLMDPDVDVWRDLGRRSKDMDCIQQAIYCFRKILYIDPNDLDALWDRSYLLKLSGNLRQAQDGFLKILKILPGNPDVLEELRLIMIELDEIPRATKLFQEAFDHYKSHQPNGPDPENAENEFGARHLIALADFYNNAKEYEKALYTIRSGARWLNGRLIDAIVWDIAPDDREFDVEGYIREGVGESDSLPQGFHDLDINFRQRLAISRLRLGDIKEAEMHASVVLSLDVLEYTVLFEELADVYFEQGMYAEALRIYLDLAAHDETSSVHILMQIGACHRNLSNFDEAIEVYSWVLSADPDRVEAKTKLAEVYEITGQLQKALDLVNEGKSRLIRAMPLSTLSLNDQAATTGSIFDESRRPPVTAKSREVGRHGMTREQLRVFERHRQEAVEKAFEKLDACEGAMLRGEKVAIEFWLDEAGTLVEDYRVTRPLFTVDRYARFRGLIIERRQKRNVVASANTNEDDMASRLQLEMGSSSESAVGRDSKHGVDEFRGISFDRWLLMIVQYSFLLTREGQYSLATEVLSHVCVSNAFSGYLHQNTLRMALLVCAVRAGDHPGILEHNRRISAHNQFNNDGTRLMLATLGGGMQAMESYIDSKFQKAALREVRLTEKSAQGLPLRWSDKSFRYIYAPGNADAPGDDDAEVEGEGGSDAENDGETGVLAGGVGLGDKAARMAPQPPRATKISPVMLAQYGQICLCARSFQSAIWEFIFSGYLLQAYDAQPRDAMICLDLAVACLGRAVQRQADNRHHLIVEALSFLSKYRDHRISADIAEEIEFNFGRAFQQLGLNSLAVKHYESALDLMSDSGLAMEAAYNLSLIYVTSGSPGLAKALYRRWLSL</sequence>
<dbReference type="Gene3D" id="1.25.40.10">
    <property type="entry name" value="Tetratricopeptide repeat domain"/>
    <property type="match status" value="3"/>
</dbReference>
<organism evidence="3 4">
    <name type="scientific">Hydnum rufescens UP504</name>
    <dbReference type="NCBI Taxonomy" id="1448309"/>
    <lineage>
        <taxon>Eukaryota</taxon>
        <taxon>Fungi</taxon>
        <taxon>Dikarya</taxon>
        <taxon>Basidiomycota</taxon>
        <taxon>Agaricomycotina</taxon>
        <taxon>Agaricomycetes</taxon>
        <taxon>Cantharellales</taxon>
        <taxon>Hydnaceae</taxon>
        <taxon>Hydnum</taxon>
    </lineage>
</organism>
<dbReference type="GO" id="GO:0006383">
    <property type="term" value="P:transcription by RNA polymerase III"/>
    <property type="evidence" value="ECO:0007669"/>
    <property type="project" value="InterPro"/>
</dbReference>
<dbReference type="PANTHER" id="PTHR23082:SF0">
    <property type="entry name" value="GENERAL TRANSCRIPTION FACTOR 3C POLYPEPTIDE 3"/>
    <property type="match status" value="1"/>
</dbReference>
<comment type="caution">
    <text evidence="3">The sequence shown here is derived from an EMBL/GenBank/DDBJ whole genome shotgun (WGS) entry which is preliminary data.</text>
</comment>
<feature type="repeat" description="TPR" evidence="1">
    <location>
        <begin position="189"/>
        <end position="222"/>
    </location>
</feature>
<dbReference type="PANTHER" id="PTHR23082">
    <property type="entry name" value="TRANSCRIPTION INITIATION FACTOR IIIC TFIIIC , POLYPEPTIDE 3-RELATED"/>
    <property type="match status" value="1"/>
</dbReference>
<keyword evidence="1" id="KW-0802">TPR repeat</keyword>
<feature type="compositionally biased region" description="Acidic residues" evidence="2">
    <location>
        <begin position="820"/>
        <end position="839"/>
    </location>
</feature>
<dbReference type="EMBL" id="MU129007">
    <property type="protein sequence ID" value="KAF9510951.1"/>
    <property type="molecule type" value="Genomic_DNA"/>
</dbReference>
<dbReference type="AlphaFoldDB" id="A0A9P6DQC3"/>
<keyword evidence="4" id="KW-1185">Reference proteome</keyword>
<feature type="region of interest" description="Disordered" evidence="2">
    <location>
        <begin position="1"/>
        <end position="46"/>
    </location>
</feature>
<dbReference type="InterPro" id="IPR011990">
    <property type="entry name" value="TPR-like_helical_dom_sf"/>
</dbReference>
<evidence type="ECO:0000313" key="3">
    <source>
        <dbReference type="EMBL" id="KAF9510951.1"/>
    </source>
</evidence>
<reference evidence="3" key="1">
    <citation type="journal article" date="2020" name="Nat. Commun.">
        <title>Large-scale genome sequencing of mycorrhizal fungi provides insights into the early evolution of symbiotic traits.</title>
        <authorList>
            <person name="Miyauchi S."/>
            <person name="Kiss E."/>
            <person name="Kuo A."/>
            <person name="Drula E."/>
            <person name="Kohler A."/>
            <person name="Sanchez-Garcia M."/>
            <person name="Morin E."/>
            <person name="Andreopoulos B."/>
            <person name="Barry K.W."/>
            <person name="Bonito G."/>
            <person name="Buee M."/>
            <person name="Carver A."/>
            <person name="Chen C."/>
            <person name="Cichocki N."/>
            <person name="Clum A."/>
            <person name="Culley D."/>
            <person name="Crous P.W."/>
            <person name="Fauchery L."/>
            <person name="Girlanda M."/>
            <person name="Hayes R.D."/>
            <person name="Keri Z."/>
            <person name="LaButti K."/>
            <person name="Lipzen A."/>
            <person name="Lombard V."/>
            <person name="Magnuson J."/>
            <person name="Maillard F."/>
            <person name="Murat C."/>
            <person name="Nolan M."/>
            <person name="Ohm R.A."/>
            <person name="Pangilinan J."/>
            <person name="Pereira M.F."/>
            <person name="Perotto S."/>
            <person name="Peter M."/>
            <person name="Pfister S."/>
            <person name="Riley R."/>
            <person name="Sitrit Y."/>
            <person name="Stielow J.B."/>
            <person name="Szollosi G."/>
            <person name="Zifcakova L."/>
            <person name="Stursova M."/>
            <person name="Spatafora J.W."/>
            <person name="Tedersoo L."/>
            <person name="Vaario L.M."/>
            <person name="Yamada A."/>
            <person name="Yan M."/>
            <person name="Wang P."/>
            <person name="Xu J."/>
            <person name="Bruns T."/>
            <person name="Baldrian P."/>
            <person name="Vilgalys R."/>
            <person name="Dunand C."/>
            <person name="Henrissat B."/>
            <person name="Grigoriev I.V."/>
            <person name="Hibbett D."/>
            <person name="Nagy L.G."/>
            <person name="Martin F.M."/>
        </authorList>
    </citation>
    <scope>NUCLEOTIDE SEQUENCE</scope>
    <source>
        <strain evidence="3">UP504</strain>
    </source>
</reference>
<name>A0A9P6DQC3_9AGAM</name>
<dbReference type="PROSITE" id="PS50005">
    <property type="entry name" value="TPR"/>
    <property type="match status" value="2"/>
</dbReference>
<dbReference type="OrthoDB" id="9991317at2759"/>
<dbReference type="SMART" id="SM00028">
    <property type="entry name" value="TPR"/>
    <property type="match status" value="7"/>
</dbReference>
<evidence type="ECO:0000256" key="2">
    <source>
        <dbReference type="SAM" id="MobiDB-lite"/>
    </source>
</evidence>
<feature type="region of interest" description="Disordered" evidence="2">
    <location>
        <begin position="816"/>
        <end position="841"/>
    </location>
</feature>
<dbReference type="InterPro" id="IPR019734">
    <property type="entry name" value="TPR_rpt"/>
</dbReference>
<dbReference type="Pfam" id="PF14559">
    <property type="entry name" value="TPR_19"/>
    <property type="match status" value="1"/>
</dbReference>
<feature type="compositionally biased region" description="Acidic residues" evidence="2">
    <location>
        <begin position="29"/>
        <end position="41"/>
    </location>
</feature>
<dbReference type="SUPFAM" id="SSF48452">
    <property type="entry name" value="TPR-like"/>
    <property type="match status" value="2"/>
</dbReference>
<evidence type="ECO:0008006" key="5">
    <source>
        <dbReference type="Google" id="ProtNLM"/>
    </source>
</evidence>
<evidence type="ECO:0000313" key="4">
    <source>
        <dbReference type="Proteomes" id="UP000886523"/>
    </source>
</evidence>
<dbReference type="Proteomes" id="UP000886523">
    <property type="component" value="Unassembled WGS sequence"/>
</dbReference>
<feature type="region of interest" description="Disordered" evidence="2">
    <location>
        <begin position="97"/>
        <end position="117"/>
    </location>
</feature>
<protein>
    <recommendedName>
        <fullName evidence="5">TPR-like protein</fullName>
    </recommendedName>
</protein>